<dbReference type="OrthoDB" id="9812498at2"/>
<gene>
    <name evidence="4" type="ORF">EGM88_09025</name>
</gene>
<reference evidence="4 5" key="1">
    <citation type="submission" date="2018-11" db="EMBL/GenBank/DDBJ databases">
        <title>Aureibaculum marinum gen. nov., sp. nov., a member of the family Flavobacteriaceae isolated from the Bohai Sea.</title>
        <authorList>
            <person name="Ji X."/>
        </authorList>
    </citation>
    <scope>NUCLEOTIDE SEQUENCE [LARGE SCALE GENOMIC DNA]</scope>
    <source>
        <strain evidence="4 5">BH-SD17</strain>
    </source>
</reference>
<accession>A0A3N4NY50</accession>
<evidence type="ECO:0000256" key="2">
    <source>
        <dbReference type="SAM" id="MobiDB-lite"/>
    </source>
</evidence>
<evidence type="ECO:0000313" key="5">
    <source>
        <dbReference type="Proteomes" id="UP000270856"/>
    </source>
</evidence>
<dbReference type="EMBL" id="RPFJ01000011">
    <property type="protein sequence ID" value="RPD96499.1"/>
    <property type="molecule type" value="Genomic_DNA"/>
</dbReference>
<feature type="compositionally biased region" description="Basic residues" evidence="2">
    <location>
        <begin position="753"/>
        <end position="762"/>
    </location>
</feature>
<proteinExistence type="predicted"/>
<sequence>MKNFHNIQNKLQQFIKKYYTNELIKGLILFTSFGLLYFFITAFIEYFLWLPIAARSILFFLFIAVELALLIKFIIIPLAKLFGLKKGISLAEASAIIGRHFPEVDDKLLNLLQLNNNNNNQSELLIASIEQKSSNLQPIPFKKAINFKGNVKYLKYLSIPLVILLFTGLTGNNSIFNESFTRVVNYKTAYEPPAPFSYIILNDKLQCIEGQSYELVATTVGNIVPDNVTIHFNGQSYILKEENGKFIYQFNNLKETFQFYLEANNVYSNPYKLEILKTPNVTGFEMFISYPKYTGKQDELIKNTGNAIVPEGAVITWNITTKDTDSVKFITNTNKSFLVEAENKFSLSKQVRNNLNYRITTSNKQLIDYENIEYNIQVIKDEYPKIKIKSDIDSVSRGPVQFVGQLSDDYGINKLQLVYFKKDDDQSLHILDIDINTSSFEEFYYIFSPENLNIDRGEVYNMYFQVVDNDAINGGKISKSKIFSYYNKTKQEVTDELLKEQQTNLEELKIVNQKSEDLNKKLDEFSDKLRKKSDLDWNDKKEFNQFLERQEKYKQMQQKHTEKLKENLEEQEENNEDEYIQNRKDELKKRIEEAQELQEKNDLLEQLKKMSDKLRKEQMLDKLDKLTEQNKQEKKTLERLLELSKRFFVEKKAVQITNKLDSLVNRQNKEAEKLDSKATDQNKLNKAFDDIKKDFEELRKQNSNLAQPMNFPPTKNEEIEIEKQMKGAEDDLNNLENNSTQDSNANEEEQKSISKKQKSAARKQKELKDKMSGSLEQMEGEMLNENIEDLKQILKNLLLFSFDQEALLIDFGNIDSEHAEFPKKLRKQHILKENFEHIDDSLYTLSLRIPELTSKIQEDLTDAHYNLYKSLENIAENRIQSGRSNQQYTMTSANNLADMLSDLLNSLQNPSMGQGKGKGGQPQFSLPDIIKEQGKLKKQMQQGIKNESGKGEERMSGEQFRIYQEQNALKEALNDLLDKNGNKGSEGKQALKQMEELEKELLDKGFDKTVMQKMNLLEHQLLKLDDAILDQGKDDMRKSETNTKSFDVKSIPELKHRKLFFNKDEILNREPLPLKNVYRKRVQLYFKEI</sequence>
<name>A0A3N4NY50_9FLAO</name>
<dbReference type="RefSeq" id="WP_123897695.1">
    <property type="nucleotide sequence ID" value="NZ_RPFJ01000011.1"/>
</dbReference>
<feature type="coiled-coil region" evidence="1">
    <location>
        <begin position="498"/>
        <end position="643"/>
    </location>
</feature>
<evidence type="ECO:0000313" key="4">
    <source>
        <dbReference type="EMBL" id="RPD96499.1"/>
    </source>
</evidence>
<feature type="transmembrane region" description="Helical" evidence="3">
    <location>
        <begin position="56"/>
        <end position="79"/>
    </location>
</feature>
<evidence type="ECO:0000256" key="1">
    <source>
        <dbReference type="SAM" id="Coils"/>
    </source>
</evidence>
<comment type="caution">
    <text evidence="4">The sequence shown here is derived from an EMBL/GenBank/DDBJ whole genome shotgun (WGS) entry which is preliminary data.</text>
</comment>
<dbReference type="Pfam" id="PF13779">
    <property type="entry name" value="DUF4175"/>
    <property type="match status" value="1"/>
</dbReference>
<keyword evidence="3" id="KW-0472">Membrane</keyword>
<keyword evidence="3" id="KW-0812">Transmembrane</keyword>
<feature type="transmembrane region" description="Helical" evidence="3">
    <location>
        <begin position="26"/>
        <end position="50"/>
    </location>
</feature>
<dbReference type="AlphaFoldDB" id="A0A3N4NY50"/>
<keyword evidence="3" id="KW-1133">Transmembrane helix</keyword>
<feature type="region of interest" description="Disordered" evidence="2">
    <location>
        <begin position="732"/>
        <end position="772"/>
    </location>
</feature>
<keyword evidence="1" id="KW-0175">Coiled coil</keyword>
<keyword evidence="5" id="KW-1185">Reference proteome</keyword>
<protein>
    <submittedName>
        <fullName evidence="4">DUF4175 family protein</fullName>
    </submittedName>
</protein>
<dbReference type="InterPro" id="IPR012683">
    <property type="entry name" value="CHP02302_TM"/>
</dbReference>
<dbReference type="Proteomes" id="UP000270856">
    <property type="component" value="Unassembled WGS sequence"/>
</dbReference>
<feature type="compositionally biased region" description="Polar residues" evidence="2">
    <location>
        <begin position="734"/>
        <end position="744"/>
    </location>
</feature>
<organism evidence="4 5">
    <name type="scientific">Aureibaculum marinum</name>
    <dbReference type="NCBI Taxonomy" id="2487930"/>
    <lineage>
        <taxon>Bacteria</taxon>
        <taxon>Pseudomonadati</taxon>
        <taxon>Bacteroidota</taxon>
        <taxon>Flavobacteriia</taxon>
        <taxon>Flavobacteriales</taxon>
        <taxon>Flavobacteriaceae</taxon>
        <taxon>Aureibaculum</taxon>
    </lineage>
</organism>
<evidence type="ECO:0000256" key="3">
    <source>
        <dbReference type="SAM" id="Phobius"/>
    </source>
</evidence>